<sequence>MDTAMNNYESYFEGVEDRAVQISELIEEIIKLDDVLAKHDQYGSTGFQREQYVAKRKEYTDRLNQFLQPHRMKIINNEAA</sequence>
<gene>
    <name evidence="1" type="ORF">E4021_16200</name>
</gene>
<name>A0A4S4NC52_9BACT</name>
<protein>
    <submittedName>
        <fullName evidence="1">Uncharacterized protein</fullName>
    </submittedName>
</protein>
<reference evidence="1 2" key="1">
    <citation type="submission" date="2019-04" db="EMBL/GenBank/DDBJ databases">
        <title>Lewinella litorea sp. nov., isolated from a marine sand.</title>
        <authorList>
            <person name="Yoon J.-H."/>
        </authorList>
    </citation>
    <scope>NUCLEOTIDE SEQUENCE [LARGE SCALE GENOMIC DNA]</scope>
    <source>
        <strain evidence="1 2">HSMS-39</strain>
    </source>
</reference>
<evidence type="ECO:0000313" key="1">
    <source>
        <dbReference type="EMBL" id="THH35628.1"/>
    </source>
</evidence>
<dbReference type="RefSeq" id="WP_136460426.1">
    <property type="nucleotide sequence ID" value="NZ_SRSF01000011.1"/>
</dbReference>
<dbReference type="AlphaFoldDB" id="A0A4S4NC52"/>
<comment type="caution">
    <text evidence="1">The sequence shown here is derived from an EMBL/GenBank/DDBJ whole genome shotgun (WGS) entry which is preliminary data.</text>
</comment>
<dbReference type="Proteomes" id="UP000308528">
    <property type="component" value="Unassembled WGS sequence"/>
</dbReference>
<accession>A0A4S4NC52</accession>
<keyword evidence="2" id="KW-1185">Reference proteome</keyword>
<proteinExistence type="predicted"/>
<dbReference type="EMBL" id="SRSF01000011">
    <property type="protein sequence ID" value="THH35628.1"/>
    <property type="molecule type" value="Genomic_DNA"/>
</dbReference>
<evidence type="ECO:0000313" key="2">
    <source>
        <dbReference type="Proteomes" id="UP000308528"/>
    </source>
</evidence>
<organism evidence="1 2">
    <name type="scientific">Neolewinella litorea</name>
    <dbReference type="NCBI Taxonomy" id="2562452"/>
    <lineage>
        <taxon>Bacteria</taxon>
        <taxon>Pseudomonadati</taxon>
        <taxon>Bacteroidota</taxon>
        <taxon>Saprospiria</taxon>
        <taxon>Saprospirales</taxon>
        <taxon>Lewinellaceae</taxon>
        <taxon>Neolewinella</taxon>
    </lineage>
</organism>
<dbReference type="OrthoDB" id="1494140at2"/>